<dbReference type="OMA" id="WIMAATS"/>
<feature type="transmembrane region" description="Helical" evidence="7">
    <location>
        <begin position="165"/>
        <end position="183"/>
    </location>
</feature>
<evidence type="ECO:0000256" key="5">
    <source>
        <dbReference type="ARBA" id="ARBA00022989"/>
    </source>
</evidence>
<evidence type="ECO:0000313" key="9">
    <source>
        <dbReference type="Proteomes" id="UP000030745"/>
    </source>
</evidence>
<feature type="transmembrane region" description="Helical" evidence="7">
    <location>
        <begin position="128"/>
        <end position="145"/>
    </location>
</feature>
<proteinExistence type="inferred from homology"/>
<feature type="transmembrane region" description="Helical" evidence="7">
    <location>
        <begin position="243"/>
        <end position="262"/>
    </location>
</feature>
<keyword evidence="3" id="KW-0813">Transport</keyword>
<evidence type="ECO:0000256" key="4">
    <source>
        <dbReference type="ARBA" id="ARBA00022692"/>
    </source>
</evidence>
<dbReference type="InterPro" id="IPR039309">
    <property type="entry name" value="BT1"/>
</dbReference>
<feature type="transmembrane region" description="Helical" evidence="7">
    <location>
        <begin position="96"/>
        <end position="116"/>
    </location>
</feature>
<protein>
    <recommendedName>
        <fullName evidence="10">ZZ-type domain-containing protein</fullName>
    </recommendedName>
</protein>
<comment type="similarity">
    <text evidence="2">Belongs to the major facilitator superfamily. Folate-biopterin transporter (TC 2.A.71) family.</text>
</comment>
<name>A0A067CYU6_SAPPC</name>
<keyword evidence="9" id="KW-1185">Reference proteome</keyword>
<feature type="transmembrane region" description="Helical" evidence="7">
    <location>
        <begin position="465"/>
        <end position="484"/>
    </location>
</feature>
<evidence type="ECO:0000256" key="1">
    <source>
        <dbReference type="ARBA" id="ARBA00004141"/>
    </source>
</evidence>
<sequence>MVARRNELAPAERLSYVSSTTGIIKGGRDDDFAESKTPGELEDGALRNGDAPIYTSPEILALLFQYAAIGVVYGGMNGMQYPVLTGYFTLQGNVLNSATALMSLGWSLKVFFGMLSDCVPIFGYHRKPYILVGWILTAVLLIVVALKPAGEPAPDPEAASNGSTLALLCAVACFCYIMADVAQDALVVSYAQREPLAQRGRLQSMIYAVRTVFMAVMSAISGFCLNSERMAGSYDWDIGVNGYFWIMAATSLLNVPVVYFFLKDVKAPTHISVSTYLEQFWSLAQKRVVWQVMIFNFMFSLFTSYISTTASSYVARYWAEVDNLNSSLISIISNLIFATVLVVTGKYGTHWNWRYVLIITTITTNIIDAIVQFCTIYDVVRNQWFYLGVPLSEQLPAGINFVVGTFVIVELAEEGSEGIMYGLLTTITNLPGVFGPMITNVIDANFAVRSEDIKGDLPETRTQVAYTYIIAYSATVIGCLWVCILPNQKAAVMELKKHGGSYPKVAAFIFYAFFVILATSITGTMTSMFDSTNCLKLAGGDGCPEGTSQLYLLGIFVPAVVALVAIALVYKKSHSPGTPGFGADDDVFELDDASGHVFIAPTGDLHGNRHLVADATPPYFMSSVAHASVTSEDDDHEKDEPSPVVAAAPRASRYHSAISGLKSLSSAPSNLLGKGKYAKAQLLSKIPYKKAKTRVSNLPPPTLCSECPPKAPSKLSLYRQKSAPPPMWTCVACPHVHLCESCYRSGVHGLEGSDAMETYDELISDLKWMKACKAFTKPLLRMLRQDICNHSPSKYQFMCAWLADILGTKPVAKITMRGVAMKDLRADARQAFVAALMPLVANRSDLDVNIEWAPSADDNQLENLRLWISDKKGRRESPFDTSLLTTELHDHDAAS</sequence>
<feature type="transmembrane region" description="Helical" evidence="7">
    <location>
        <begin position="326"/>
        <end position="343"/>
    </location>
</feature>
<dbReference type="VEuPathDB" id="FungiDB:SPRG_03199"/>
<feature type="transmembrane region" description="Helical" evidence="7">
    <location>
        <begin position="355"/>
        <end position="380"/>
    </location>
</feature>
<keyword evidence="4 7" id="KW-0812">Transmembrane</keyword>
<feature type="transmembrane region" description="Helical" evidence="7">
    <location>
        <begin position="288"/>
        <end position="306"/>
    </location>
</feature>
<evidence type="ECO:0000256" key="3">
    <source>
        <dbReference type="ARBA" id="ARBA00022448"/>
    </source>
</evidence>
<feature type="transmembrane region" description="Helical" evidence="7">
    <location>
        <begin position="505"/>
        <end position="529"/>
    </location>
</feature>
<dbReference type="InterPro" id="IPR036259">
    <property type="entry name" value="MFS_trans_sf"/>
</dbReference>
<feature type="transmembrane region" description="Helical" evidence="7">
    <location>
        <begin position="59"/>
        <end position="76"/>
    </location>
</feature>
<dbReference type="SUPFAM" id="SSF103473">
    <property type="entry name" value="MFS general substrate transporter"/>
    <property type="match status" value="1"/>
</dbReference>
<dbReference type="Gene3D" id="1.20.1250.20">
    <property type="entry name" value="MFS general substrate transporter like domains"/>
    <property type="match status" value="1"/>
</dbReference>
<dbReference type="PANTHER" id="PTHR31585">
    <property type="entry name" value="FOLATE-BIOPTERIN TRANSPORTER 1, CHLOROPLASTIC"/>
    <property type="match status" value="1"/>
</dbReference>
<dbReference type="GO" id="GO:0016020">
    <property type="term" value="C:membrane"/>
    <property type="evidence" value="ECO:0007669"/>
    <property type="project" value="UniProtKB-SubCell"/>
</dbReference>
<keyword evidence="5 7" id="KW-1133">Transmembrane helix</keyword>
<comment type="subcellular location">
    <subcellularLocation>
        <location evidence="1">Membrane</location>
        <topology evidence="1">Multi-pass membrane protein</topology>
    </subcellularLocation>
</comment>
<dbReference type="EMBL" id="KK583196">
    <property type="protein sequence ID" value="KDO31982.1"/>
    <property type="molecule type" value="Genomic_DNA"/>
</dbReference>
<dbReference type="AlphaFoldDB" id="A0A067CYU6"/>
<dbReference type="PANTHER" id="PTHR31585:SF5">
    <property type="entry name" value="RNA-BINDING S4 DOMAIN-CONTAINING PROTEIN"/>
    <property type="match status" value="1"/>
</dbReference>
<accession>A0A067CYU6</accession>
<feature type="transmembrane region" description="Helical" evidence="7">
    <location>
        <begin position="204"/>
        <end position="223"/>
    </location>
</feature>
<evidence type="ECO:0000313" key="8">
    <source>
        <dbReference type="EMBL" id="KDO31982.1"/>
    </source>
</evidence>
<feature type="transmembrane region" description="Helical" evidence="7">
    <location>
        <begin position="549"/>
        <end position="570"/>
    </location>
</feature>
<evidence type="ECO:0000256" key="6">
    <source>
        <dbReference type="ARBA" id="ARBA00023136"/>
    </source>
</evidence>
<evidence type="ECO:0000256" key="2">
    <source>
        <dbReference type="ARBA" id="ARBA00007015"/>
    </source>
</evidence>
<dbReference type="Pfam" id="PF03092">
    <property type="entry name" value="BT1"/>
    <property type="match status" value="1"/>
</dbReference>
<dbReference type="STRING" id="695850.A0A067CYU6"/>
<evidence type="ECO:0000256" key="7">
    <source>
        <dbReference type="SAM" id="Phobius"/>
    </source>
</evidence>
<dbReference type="Proteomes" id="UP000030745">
    <property type="component" value="Unassembled WGS sequence"/>
</dbReference>
<evidence type="ECO:0008006" key="10">
    <source>
        <dbReference type="Google" id="ProtNLM"/>
    </source>
</evidence>
<keyword evidence="6 7" id="KW-0472">Membrane</keyword>
<gene>
    <name evidence="8" type="ORF">SPRG_03199</name>
</gene>
<dbReference type="RefSeq" id="XP_012197178.1">
    <property type="nucleotide sequence ID" value="XM_012341788.1"/>
</dbReference>
<dbReference type="KEGG" id="spar:SPRG_03199"/>
<organism evidence="8 9">
    <name type="scientific">Saprolegnia parasitica (strain CBS 223.65)</name>
    <dbReference type="NCBI Taxonomy" id="695850"/>
    <lineage>
        <taxon>Eukaryota</taxon>
        <taxon>Sar</taxon>
        <taxon>Stramenopiles</taxon>
        <taxon>Oomycota</taxon>
        <taxon>Saprolegniomycetes</taxon>
        <taxon>Saprolegniales</taxon>
        <taxon>Saprolegniaceae</taxon>
        <taxon>Saprolegnia</taxon>
    </lineage>
</organism>
<dbReference type="GeneID" id="24125724"/>
<reference evidence="8 9" key="1">
    <citation type="journal article" date="2013" name="PLoS Genet.">
        <title>Distinctive expansion of potential virulence genes in the genome of the oomycete fish pathogen Saprolegnia parasitica.</title>
        <authorList>
            <person name="Jiang R.H."/>
            <person name="de Bruijn I."/>
            <person name="Haas B.J."/>
            <person name="Belmonte R."/>
            <person name="Lobach L."/>
            <person name="Christie J."/>
            <person name="van den Ackerveken G."/>
            <person name="Bottin A."/>
            <person name="Bulone V."/>
            <person name="Diaz-Moreno S.M."/>
            <person name="Dumas B."/>
            <person name="Fan L."/>
            <person name="Gaulin E."/>
            <person name="Govers F."/>
            <person name="Grenville-Briggs L.J."/>
            <person name="Horner N.R."/>
            <person name="Levin J.Z."/>
            <person name="Mammella M."/>
            <person name="Meijer H.J."/>
            <person name="Morris P."/>
            <person name="Nusbaum C."/>
            <person name="Oome S."/>
            <person name="Phillips A.J."/>
            <person name="van Rooyen D."/>
            <person name="Rzeszutek E."/>
            <person name="Saraiva M."/>
            <person name="Secombes C.J."/>
            <person name="Seidl M.F."/>
            <person name="Snel B."/>
            <person name="Stassen J.H."/>
            <person name="Sykes S."/>
            <person name="Tripathy S."/>
            <person name="van den Berg H."/>
            <person name="Vega-Arreguin J.C."/>
            <person name="Wawra S."/>
            <person name="Young S.K."/>
            <person name="Zeng Q."/>
            <person name="Dieguez-Uribeondo J."/>
            <person name="Russ C."/>
            <person name="Tyler B.M."/>
            <person name="van West P."/>
        </authorList>
    </citation>
    <scope>NUCLEOTIDE SEQUENCE [LARGE SCALE GENOMIC DNA]</scope>
    <source>
        <strain evidence="8 9">CBS 223.65</strain>
    </source>
</reference>